<proteinExistence type="inferred from homology"/>
<feature type="transmembrane region" description="Helical" evidence="8">
    <location>
        <begin position="384"/>
        <end position="403"/>
    </location>
</feature>
<evidence type="ECO:0000256" key="2">
    <source>
        <dbReference type="ARBA" id="ARBA00005346"/>
    </source>
</evidence>
<feature type="transmembrane region" description="Helical" evidence="8">
    <location>
        <begin position="6"/>
        <end position="24"/>
    </location>
</feature>
<feature type="transmembrane region" description="Helical" evidence="8">
    <location>
        <begin position="110"/>
        <end position="128"/>
    </location>
</feature>
<evidence type="ECO:0000256" key="4">
    <source>
        <dbReference type="ARBA" id="ARBA00022692"/>
    </source>
</evidence>
<dbReference type="PANTHER" id="PTHR42703:SF1">
    <property type="entry name" value="NA(+)_H(+) ANTIPORTER SUBUNIT D1"/>
    <property type="match status" value="1"/>
</dbReference>
<evidence type="ECO:0000313" key="11">
    <source>
        <dbReference type="Proteomes" id="UP000595917"/>
    </source>
</evidence>
<comment type="subcellular location">
    <subcellularLocation>
        <location evidence="1">Cell membrane</location>
        <topology evidence="1">Multi-pass membrane protein</topology>
    </subcellularLocation>
    <subcellularLocation>
        <location evidence="7">Membrane</location>
        <topology evidence="7">Multi-pass membrane protein</topology>
    </subcellularLocation>
</comment>
<keyword evidence="4 7" id="KW-0812">Transmembrane</keyword>
<keyword evidence="6 8" id="KW-0472">Membrane</keyword>
<protein>
    <recommendedName>
        <fullName evidence="9">NADH:quinone oxidoreductase/Mrp antiporter transmembrane domain-containing protein</fullName>
    </recommendedName>
</protein>
<sequence length="583" mass="60238">MTETNLALLPVMLPLAGAVFGLAAKSIHRPRVSAALEWAAAGIGLFAPLAVLVFLLPGVLSGGITYAVGSRGASLGIIQRFDGLSWLLDGMAFSALAIAWIYTRGAGPRGGLFTTLFLIQAAALAASASCADLFNLFVCFEVLGIASYALVASSEKPKAFLASFNYLGISSAAMTFFLLGVFGFYRLTGALSYEGIIRGLALLPDGGGAPAVLSLACIAAATLVRVAVMPLSGWLPDAHASAPHGVSAVLSGVLLKTPLFALGRFLWDFLAAPDRVFLPLASLFSLLGILGALTAVAGVVLALSQRDAKRLLAYHSISQIGYVMSAWALATPAGFAAAFLHAFAHSVFKSLLFISVGTAADAGGTRDVYKLRGAAAALKKAGDSRGITAVCFAVGALAIAAIPPLNGFASKQAVVYRFSPGQWQYWMLTIAGIGTMASMIKLGRIFFGKRTAGQGGAGDHGGPAYEAPAGTAEFTVKPAMKTAMLAWAVLCIVFGIGAVPFGAFVGNLFNTEYNPVPAGLLSLSSLGNTVLYAAGGFLLYRAAASGPGKSLCRRIREVPRSFQQLVFAFSLALLLIAGAMLFT</sequence>
<evidence type="ECO:0000259" key="9">
    <source>
        <dbReference type="Pfam" id="PF00361"/>
    </source>
</evidence>
<feature type="domain" description="NADH:quinone oxidoreductase/Mrp antiporter transmembrane" evidence="9">
    <location>
        <begin position="132"/>
        <end position="430"/>
    </location>
</feature>
<feature type="transmembrane region" description="Helical" evidence="8">
    <location>
        <begin position="342"/>
        <end position="363"/>
    </location>
</feature>
<feature type="transmembrane region" description="Helical" evidence="8">
    <location>
        <begin position="423"/>
        <end position="440"/>
    </location>
</feature>
<dbReference type="InterPro" id="IPR050586">
    <property type="entry name" value="CPA3_Na-H_Antiporter_D"/>
</dbReference>
<keyword evidence="5 8" id="KW-1133">Transmembrane helix</keyword>
<feature type="transmembrane region" description="Helical" evidence="8">
    <location>
        <begin position="311"/>
        <end position="330"/>
    </location>
</feature>
<accession>A0A7T8BD86</accession>
<organism evidence="10 11">
    <name type="scientific">Breznakiella homolactica</name>
    <dbReference type="NCBI Taxonomy" id="2798577"/>
    <lineage>
        <taxon>Bacteria</taxon>
        <taxon>Pseudomonadati</taxon>
        <taxon>Spirochaetota</taxon>
        <taxon>Spirochaetia</taxon>
        <taxon>Spirochaetales</taxon>
        <taxon>Breznakiellaceae</taxon>
        <taxon>Breznakiella</taxon>
    </lineage>
</organism>
<dbReference type="Pfam" id="PF00361">
    <property type="entry name" value="Proton_antipo_M"/>
    <property type="match status" value="1"/>
</dbReference>
<keyword evidence="3" id="KW-1003">Cell membrane</keyword>
<comment type="similarity">
    <text evidence="2">Belongs to the CPA3 antiporters (TC 2.A.63) subunit D family.</text>
</comment>
<feature type="transmembrane region" description="Helical" evidence="8">
    <location>
        <begin position="207"/>
        <end position="228"/>
    </location>
</feature>
<dbReference type="RefSeq" id="WP_215628309.1">
    <property type="nucleotide sequence ID" value="NZ_CP067089.2"/>
</dbReference>
<feature type="transmembrane region" description="Helical" evidence="8">
    <location>
        <begin position="36"/>
        <end position="64"/>
    </location>
</feature>
<dbReference type="KEGG" id="bhc:JFL75_08790"/>
<feature type="transmembrane region" description="Helical" evidence="8">
    <location>
        <begin position="84"/>
        <end position="103"/>
    </location>
</feature>
<evidence type="ECO:0000256" key="3">
    <source>
        <dbReference type="ARBA" id="ARBA00022475"/>
    </source>
</evidence>
<feature type="transmembrane region" description="Helical" evidence="8">
    <location>
        <begin position="248"/>
        <end position="267"/>
    </location>
</feature>
<feature type="transmembrane region" description="Helical" evidence="8">
    <location>
        <begin position="561"/>
        <end position="582"/>
    </location>
</feature>
<feature type="transmembrane region" description="Helical" evidence="8">
    <location>
        <begin position="164"/>
        <end position="187"/>
    </location>
</feature>
<evidence type="ECO:0000256" key="8">
    <source>
        <dbReference type="SAM" id="Phobius"/>
    </source>
</evidence>
<dbReference type="InterPro" id="IPR001750">
    <property type="entry name" value="ND/Mrp_TM"/>
</dbReference>
<name>A0A7T8BD86_9SPIR</name>
<gene>
    <name evidence="10" type="ORF">JFL75_08790</name>
</gene>
<dbReference type="Proteomes" id="UP000595917">
    <property type="component" value="Chromosome"/>
</dbReference>
<feature type="transmembrane region" description="Helical" evidence="8">
    <location>
        <begin position="484"/>
        <end position="506"/>
    </location>
</feature>
<evidence type="ECO:0000313" key="10">
    <source>
        <dbReference type="EMBL" id="QQO10998.1"/>
    </source>
</evidence>
<feature type="transmembrane region" description="Helical" evidence="8">
    <location>
        <begin position="279"/>
        <end position="304"/>
    </location>
</feature>
<dbReference type="PANTHER" id="PTHR42703">
    <property type="entry name" value="NADH DEHYDROGENASE"/>
    <property type="match status" value="1"/>
</dbReference>
<keyword evidence="11" id="KW-1185">Reference proteome</keyword>
<evidence type="ECO:0000256" key="6">
    <source>
        <dbReference type="ARBA" id="ARBA00023136"/>
    </source>
</evidence>
<dbReference type="AlphaFoldDB" id="A0A7T8BD86"/>
<evidence type="ECO:0000256" key="1">
    <source>
        <dbReference type="ARBA" id="ARBA00004651"/>
    </source>
</evidence>
<dbReference type="EMBL" id="CP067089">
    <property type="protein sequence ID" value="QQO10998.1"/>
    <property type="molecule type" value="Genomic_DNA"/>
</dbReference>
<dbReference type="GO" id="GO:0005886">
    <property type="term" value="C:plasma membrane"/>
    <property type="evidence" value="ECO:0007669"/>
    <property type="project" value="UniProtKB-SubCell"/>
</dbReference>
<feature type="transmembrane region" description="Helical" evidence="8">
    <location>
        <begin position="518"/>
        <end position="540"/>
    </location>
</feature>
<evidence type="ECO:0000256" key="7">
    <source>
        <dbReference type="RuleBase" id="RU000320"/>
    </source>
</evidence>
<reference evidence="10" key="1">
    <citation type="submission" date="2021-01" db="EMBL/GenBank/DDBJ databases">
        <title>Description of Breznakiella homolactica.</title>
        <authorList>
            <person name="Song Y."/>
            <person name="Brune A."/>
        </authorList>
    </citation>
    <scope>NUCLEOTIDE SEQUENCE</scope>
    <source>
        <strain evidence="10">RmG30</strain>
    </source>
</reference>
<evidence type="ECO:0000256" key="5">
    <source>
        <dbReference type="ARBA" id="ARBA00022989"/>
    </source>
</evidence>